<evidence type="ECO:0000313" key="3">
    <source>
        <dbReference type="EMBL" id="PIO46211.1"/>
    </source>
</evidence>
<dbReference type="PIRSF" id="PIRSF037112">
    <property type="entry name" value="Antirestriction_ArdC"/>
    <property type="match status" value="1"/>
</dbReference>
<dbReference type="Proteomes" id="UP000232163">
    <property type="component" value="Unassembled WGS sequence"/>
</dbReference>
<comment type="caution">
    <text evidence="3">The sequence shown here is derived from an EMBL/GenBank/DDBJ whole genome shotgun (WGS) entry which is preliminary data.</text>
</comment>
<dbReference type="Pfam" id="PF18818">
    <property type="entry name" value="MPTase-PolyVal"/>
    <property type="match status" value="1"/>
</dbReference>
<name>A0A2N9W393_9HYPH</name>
<dbReference type="InterPro" id="IPR017113">
    <property type="entry name" value="Antirestriction_ArdC"/>
</dbReference>
<feature type="domain" description="Polyvalent protein metallopeptidase" evidence="2">
    <location>
        <begin position="169"/>
        <end position="289"/>
    </location>
</feature>
<keyword evidence="4" id="KW-1185">Reference proteome</keyword>
<evidence type="ECO:0008006" key="5">
    <source>
        <dbReference type="Google" id="ProtNLM"/>
    </source>
</evidence>
<dbReference type="AlphaFoldDB" id="A0A2N9W393"/>
<protein>
    <recommendedName>
        <fullName evidence="5">Antirestriction protein ArdC</fullName>
    </recommendedName>
</protein>
<dbReference type="InterPro" id="IPR013610">
    <property type="entry name" value="ArdC_N"/>
</dbReference>
<reference evidence="3 4" key="1">
    <citation type="journal article" date="2017" name="Int J Environ Stud">
        <title>Does the Miocene-Pliocene relict legume Oxytropis triphylla form nitrogen-fixing nodules with a combination of bacterial strains?</title>
        <authorList>
            <person name="Safronova V."/>
            <person name="Belimov A."/>
            <person name="Sazanova A."/>
            <person name="Kuznetsova I."/>
            <person name="Popova J."/>
            <person name="Andronov E."/>
            <person name="Verkhozina A."/>
            <person name="Tikhonovich I."/>
        </authorList>
    </citation>
    <scope>NUCLEOTIDE SEQUENCE [LARGE SCALE GENOMIC DNA]</scope>
    <source>
        <strain evidence="3 4">Tri-38</strain>
    </source>
</reference>
<proteinExistence type="predicted"/>
<evidence type="ECO:0000313" key="4">
    <source>
        <dbReference type="Proteomes" id="UP000232163"/>
    </source>
</evidence>
<gene>
    <name evidence="3" type="ORF">B5P45_03645</name>
</gene>
<evidence type="ECO:0000259" key="1">
    <source>
        <dbReference type="Pfam" id="PF08401"/>
    </source>
</evidence>
<dbReference type="InterPro" id="IPR041459">
    <property type="entry name" value="MPTase-PolyVal"/>
</dbReference>
<feature type="domain" description="N-terminal" evidence="1">
    <location>
        <begin position="11"/>
        <end position="140"/>
    </location>
</feature>
<dbReference type="Pfam" id="PF08401">
    <property type="entry name" value="ArdcN"/>
    <property type="match status" value="1"/>
</dbReference>
<dbReference type="EMBL" id="MZMT01000005">
    <property type="protein sequence ID" value="PIO46211.1"/>
    <property type="molecule type" value="Genomic_DNA"/>
</dbReference>
<sequence>MTATAKTPRRDLYQEITDKLIAELKKGVFPWARPWKSFAETPEAQPLASFSMPRNAKSQRLYSGINTLLLWIAKDEGAYKSNRWLTFNQAKQLGGCVSKGERGTLVVYADKFIPKEERQAAKKENRDAKPVFFLKGFTVFNVDQCDELPEEAFVTVTPELATVPERSAVIIAAAKIDLRIGGDTAYYTPQGDFISMPHPSQFPDRLDFERTFFHEAIHWAGATSRLDRDLSRYHSDNSERAREELCAELGASFVAAAMGIEPTVRHASYLKSWLAVLQDDKRAIFQAARLASQSADYLLAFEANAEPQSEDAEDLTEAA</sequence>
<dbReference type="RefSeq" id="WP_100002057.1">
    <property type="nucleotide sequence ID" value="NZ_CP017941.1"/>
</dbReference>
<evidence type="ECO:0000259" key="2">
    <source>
        <dbReference type="Pfam" id="PF18818"/>
    </source>
</evidence>
<organism evidence="3 4">
    <name type="scientific">Phyllobacterium zundukense</name>
    <dbReference type="NCBI Taxonomy" id="1867719"/>
    <lineage>
        <taxon>Bacteria</taxon>
        <taxon>Pseudomonadati</taxon>
        <taxon>Pseudomonadota</taxon>
        <taxon>Alphaproteobacteria</taxon>
        <taxon>Hyphomicrobiales</taxon>
        <taxon>Phyllobacteriaceae</taxon>
        <taxon>Phyllobacterium</taxon>
    </lineage>
</organism>
<accession>A0A2N9W393</accession>
<dbReference type="GO" id="GO:0003697">
    <property type="term" value="F:single-stranded DNA binding"/>
    <property type="evidence" value="ECO:0007669"/>
    <property type="project" value="InterPro"/>
</dbReference>
<dbReference type="KEGG" id="pht:BLM14_22030"/>
<dbReference type="OrthoDB" id="9792687at2"/>